<proteinExistence type="predicted"/>
<dbReference type="EnsemblProtists" id="EOD41819">
    <property type="protein sequence ID" value="EOD41819"/>
    <property type="gene ID" value="EMIHUDRAFT_95037"/>
</dbReference>
<dbReference type="GO" id="GO:0030170">
    <property type="term" value="F:pyridoxal phosphate binding"/>
    <property type="evidence" value="ECO:0007669"/>
    <property type="project" value="InterPro"/>
</dbReference>
<keyword evidence="2" id="KW-0032">Aminotransferase</keyword>
<dbReference type="GeneID" id="17287089"/>
<organism evidence="6 7">
    <name type="scientific">Emiliania huxleyi (strain CCMP1516)</name>
    <dbReference type="NCBI Taxonomy" id="280463"/>
    <lineage>
        <taxon>Eukaryota</taxon>
        <taxon>Haptista</taxon>
        <taxon>Haptophyta</taxon>
        <taxon>Prymnesiophyceae</taxon>
        <taxon>Isochrysidales</taxon>
        <taxon>Noelaerhabdaceae</taxon>
        <taxon>Emiliania</taxon>
    </lineage>
</organism>
<dbReference type="SUPFAM" id="SSF53383">
    <property type="entry name" value="PLP-dependent transferases"/>
    <property type="match status" value="1"/>
</dbReference>
<evidence type="ECO:0000256" key="4">
    <source>
        <dbReference type="ARBA" id="ARBA00022898"/>
    </source>
</evidence>
<reference evidence="6" key="2">
    <citation type="submission" date="2024-10" db="UniProtKB">
        <authorList>
            <consortium name="EnsemblProtists"/>
        </authorList>
    </citation>
    <scope>IDENTIFICATION</scope>
</reference>
<dbReference type="Proteomes" id="UP000013827">
    <property type="component" value="Unassembled WGS sequence"/>
</dbReference>
<accession>A0A0D3L1D4</accession>
<keyword evidence="7" id="KW-1185">Reference proteome</keyword>
<feature type="domain" description="Aminotransferase class I/classII large" evidence="5">
    <location>
        <begin position="62"/>
        <end position="401"/>
    </location>
</feature>
<evidence type="ECO:0000256" key="2">
    <source>
        <dbReference type="ARBA" id="ARBA00022576"/>
    </source>
</evidence>
<dbReference type="GO" id="GO:1901605">
    <property type="term" value="P:alpha-amino acid metabolic process"/>
    <property type="evidence" value="ECO:0007669"/>
    <property type="project" value="TreeGrafter"/>
</dbReference>
<dbReference type="PANTHER" id="PTHR42790:SF19">
    <property type="entry name" value="KYNURENINE_ALPHA-AMINOADIPATE AMINOTRANSFERASE, MITOCHONDRIAL"/>
    <property type="match status" value="1"/>
</dbReference>
<dbReference type="InterPro" id="IPR015424">
    <property type="entry name" value="PyrdxlP-dep_Trfase"/>
</dbReference>
<dbReference type="PaxDb" id="2903-EOD41819"/>
<evidence type="ECO:0000259" key="5">
    <source>
        <dbReference type="Pfam" id="PF00155"/>
    </source>
</evidence>
<dbReference type="AlphaFoldDB" id="A0A0D3L1D4"/>
<dbReference type="KEGG" id="ehx:EMIHUDRAFT_95037"/>
<evidence type="ECO:0000256" key="1">
    <source>
        <dbReference type="ARBA" id="ARBA00001933"/>
    </source>
</evidence>
<dbReference type="InterPro" id="IPR050859">
    <property type="entry name" value="Class-I_PLP-dep_aminotransf"/>
</dbReference>
<evidence type="ECO:0000256" key="3">
    <source>
        <dbReference type="ARBA" id="ARBA00022679"/>
    </source>
</evidence>
<protein>
    <recommendedName>
        <fullName evidence="5">Aminotransferase class I/classII large domain-containing protein</fullName>
    </recommendedName>
</protein>
<comment type="cofactor">
    <cofactor evidence="1">
        <name>pyridoxal 5'-phosphate</name>
        <dbReference type="ChEBI" id="CHEBI:597326"/>
    </cofactor>
</comment>
<evidence type="ECO:0000313" key="6">
    <source>
        <dbReference type="EnsemblProtists" id="EOD41819"/>
    </source>
</evidence>
<reference evidence="7" key="1">
    <citation type="journal article" date="2013" name="Nature">
        <title>Pan genome of the phytoplankton Emiliania underpins its global distribution.</title>
        <authorList>
            <person name="Read B.A."/>
            <person name="Kegel J."/>
            <person name="Klute M.J."/>
            <person name="Kuo A."/>
            <person name="Lefebvre S.C."/>
            <person name="Maumus F."/>
            <person name="Mayer C."/>
            <person name="Miller J."/>
            <person name="Monier A."/>
            <person name="Salamov A."/>
            <person name="Young J."/>
            <person name="Aguilar M."/>
            <person name="Claverie J.M."/>
            <person name="Frickenhaus S."/>
            <person name="Gonzalez K."/>
            <person name="Herman E.K."/>
            <person name="Lin Y.C."/>
            <person name="Napier J."/>
            <person name="Ogata H."/>
            <person name="Sarno A.F."/>
            <person name="Shmutz J."/>
            <person name="Schroeder D."/>
            <person name="de Vargas C."/>
            <person name="Verret F."/>
            <person name="von Dassow P."/>
            <person name="Valentin K."/>
            <person name="Van de Peer Y."/>
            <person name="Wheeler G."/>
            <person name="Dacks J.B."/>
            <person name="Delwiche C.F."/>
            <person name="Dyhrman S.T."/>
            <person name="Glockner G."/>
            <person name="John U."/>
            <person name="Richards T."/>
            <person name="Worden A.Z."/>
            <person name="Zhang X."/>
            <person name="Grigoriev I.V."/>
            <person name="Allen A.E."/>
            <person name="Bidle K."/>
            <person name="Borodovsky M."/>
            <person name="Bowler C."/>
            <person name="Brownlee C."/>
            <person name="Cock J.M."/>
            <person name="Elias M."/>
            <person name="Gladyshev V.N."/>
            <person name="Groth M."/>
            <person name="Guda C."/>
            <person name="Hadaegh A."/>
            <person name="Iglesias-Rodriguez M.D."/>
            <person name="Jenkins J."/>
            <person name="Jones B.M."/>
            <person name="Lawson T."/>
            <person name="Leese F."/>
            <person name="Lindquist E."/>
            <person name="Lobanov A."/>
            <person name="Lomsadze A."/>
            <person name="Malik S.B."/>
            <person name="Marsh M.E."/>
            <person name="Mackinder L."/>
            <person name="Mock T."/>
            <person name="Mueller-Roeber B."/>
            <person name="Pagarete A."/>
            <person name="Parker M."/>
            <person name="Probert I."/>
            <person name="Quesneville H."/>
            <person name="Raines C."/>
            <person name="Rensing S.A."/>
            <person name="Riano-Pachon D.M."/>
            <person name="Richier S."/>
            <person name="Rokitta S."/>
            <person name="Shiraiwa Y."/>
            <person name="Soanes D.M."/>
            <person name="van der Giezen M."/>
            <person name="Wahlund T.M."/>
            <person name="Williams B."/>
            <person name="Wilson W."/>
            <person name="Wolfe G."/>
            <person name="Wurch L.L."/>
        </authorList>
    </citation>
    <scope>NUCLEOTIDE SEQUENCE</scope>
</reference>
<dbReference type="HOGENOM" id="CLU_666352_0_0_1"/>
<dbReference type="RefSeq" id="XP_005794248.1">
    <property type="nucleotide sequence ID" value="XM_005794191.1"/>
</dbReference>
<dbReference type="GO" id="GO:0008483">
    <property type="term" value="F:transaminase activity"/>
    <property type="evidence" value="ECO:0007669"/>
    <property type="project" value="UniProtKB-KW"/>
</dbReference>
<dbReference type="OMA" id="TQGYPPL"/>
<sequence>MSFDIPLSAYGRRVGPSRFSAGPLQEVMKQEGAHVMAQGVPPVTALPIASLSATLADGSTVELDAVETRNAQRYAPFAWAPLRSWLLEHVREQHSPPSEHWDVSITAGSMLGIDAVLRLLLDPGDAVLCEEFTFLASKDNLLAAGATLLPLAMDEDGLLPSAVEEECEARLAAGLPLPKLLYTIPVGQNPTGSRLRPDRYAAVYSAARRYGLVIVEDDAYYYMQHRAARPDMPLPGLSGLGPSFLSLDEDGRVVRLDTFSKLLAPGFRLAWVDGLQYMSSQWGSTLSMLLLAKMLAAPGWLLGHVTALQAAMRTRCLALLAAAEEHLGGVATWSVPQAGMFLWLTLAADYEPGPLLEALRRHGVAVIPGESCAAAPPPAGRRHLRLTYVIDPDQYNEGVRKVARVLGSARVNI</sequence>
<dbReference type="Pfam" id="PF00155">
    <property type="entry name" value="Aminotran_1_2"/>
    <property type="match status" value="1"/>
</dbReference>
<dbReference type="PANTHER" id="PTHR42790">
    <property type="entry name" value="AMINOTRANSFERASE"/>
    <property type="match status" value="1"/>
</dbReference>
<dbReference type="InterPro" id="IPR015421">
    <property type="entry name" value="PyrdxlP-dep_Trfase_major"/>
</dbReference>
<dbReference type="CDD" id="cd00609">
    <property type="entry name" value="AAT_like"/>
    <property type="match status" value="1"/>
</dbReference>
<dbReference type="STRING" id="2903.R1G7K3"/>
<evidence type="ECO:0000313" key="7">
    <source>
        <dbReference type="Proteomes" id="UP000013827"/>
    </source>
</evidence>
<dbReference type="InterPro" id="IPR004839">
    <property type="entry name" value="Aminotransferase_I/II_large"/>
</dbReference>
<keyword evidence="4" id="KW-0663">Pyridoxal phosphate</keyword>
<dbReference type="Gene3D" id="3.40.640.10">
    <property type="entry name" value="Type I PLP-dependent aspartate aminotransferase-like (Major domain)"/>
    <property type="match status" value="1"/>
</dbReference>
<dbReference type="eggNOG" id="KOG0634">
    <property type="taxonomic scope" value="Eukaryota"/>
</dbReference>
<keyword evidence="3" id="KW-0808">Transferase</keyword>
<name>A0A0D3L1D4_EMIH1</name>